<reference evidence="2 3" key="1">
    <citation type="submission" date="2018-08" db="EMBL/GenBank/DDBJ databases">
        <title>Comparative analysis of Prevotella intermedia strains.</title>
        <authorList>
            <person name="Moon J.-H."/>
            <person name="Lee J.-H."/>
        </authorList>
    </citation>
    <scope>NUCLEOTIDE SEQUENCE [LARGE SCALE GENOMIC DNA]</scope>
    <source>
        <strain evidence="2 3">ATCC 15033</strain>
    </source>
</reference>
<proteinExistence type="predicted"/>
<keyword evidence="3" id="KW-1185">Reference proteome</keyword>
<dbReference type="AlphaFoldDB" id="A0A3R7VVK1"/>
<protein>
    <submittedName>
        <fullName evidence="2">Uncharacterized protein</fullName>
    </submittedName>
</protein>
<feature type="chain" id="PRO_5043188412" evidence="1">
    <location>
        <begin position="24"/>
        <end position="103"/>
    </location>
</feature>
<dbReference type="EMBL" id="QXEN01000029">
    <property type="protein sequence ID" value="RRF86413.1"/>
    <property type="molecule type" value="Genomic_DNA"/>
</dbReference>
<evidence type="ECO:0000313" key="3">
    <source>
        <dbReference type="Proteomes" id="UP000283868"/>
    </source>
</evidence>
<gene>
    <name evidence="2" type="ORF">D2S45_11480</name>
</gene>
<comment type="caution">
    <text evidence="2">The sequence shown here is derived from an EMBL/GenBank/DDBJ whole genome shotgun (WGS) entry which is preliminary data.</text>
</comment>
<organism evidence="2 3">
    <name type="scientific">Prevotella intermedia</name>
    <dbReference type="NCBI Taxonomy" id="28131"/>
    <lineage>
        <taxon>Bacteria</taxon>
        <taxon>Pseudomonadati</taxon>
        <taxon>Bacteroidota</taxon>
        <taxon>Bacteroidia</taxon>
        <taxon>Bacteroidales</taxon>
        <taxon>Prevotellaceae</taxon>
        <taxon>Prevotella</taxon>
    </lineage>
</organism>
<evidence type="ECO:0000313" key="2">
    <source>
        <dbReference type="EMBL" id="RRF86413.1"/>
    </source>
</evidence>
<sequence>MEIRKIALSLIAVMALSATTVQAQTTNTSKKTPTAKAKICTVEKKIEGDFRCDEAKVEKAAKKTYCNAKNVCQRAEKDCKNAIHNAKVKCEAKEAAKKAQKKR</sequence>
<name>A0A3R7VVK1_PREIN</name>
<evidence type="ECO:0000256" key="1">
    <source>
        <dbReference type="SAM" id="SignalP"/>
    </source>
</evidence>
<dbReference type="Proteomes" id="UP000283868">
    <property type="component" value="Unassembled WGS sequence"/>
</dbReference>
<feature type="signal peptide" evidence="1">
    <location>
        <begin position="1"/>
        <end position="23"/>
    </location>
</feature>
<dbReference type="RefSeq" id="WP_124140438.1">
    <property type="nucleotide sequence ID" value="NZ_QXEM01000029.1"/>
</dbReference>
<accession>A0A3R7VVK1</accession>
<keyword evidence="1" id="KW-0732">Signal</keyword>